<dbReference type="EMBL" id="ML732182">
    <property type="protein sequence ID" value="KAB8076295.1"/>
    <property type="molecule type" value="Genomic_DNA"/>
</dbReference>
<name>A0A5N5X8A6_9EURO</name>
<evidence type="ECO:0000313" key="2">
    <source>
        <dbReference type="Proteomes" id="UP000326565"/>
    </source>
</evidence>
<reference evidence="1 2" key="1">
    <citation type="submission" date="2019-04" db="EMBL/GenBank/DDBJ databases">
        <title>Friends and foes A comparative genomics study of 23 Aspergillus species from section Flavi.</title>
        <authorList>
            <consortium name="DOE Joint Genome Institute"/>
            <person name="Kjaerbolling I."/>
            <person name="Vesth T."/>
            <person name="Frisvad J.C."/>
            <person name="Nybo J.L."/>
            <person name="Theobald S."/>
            <person name="Kildgaard S."/>
            <person name="Isbrandt T."/>
            <person name="Kuo A."/>
            <person name="Sato A."/>
            <person name="Lyhne E.K."/>
            <person name="Kogle M.E."/>
            <person name="Wiebenga A."/>
            <person name="Kun R.S."/>
            <person name="Lubbers R.J."/>
            <person name="Makela M.R."/>
            <person name="Barry K."/>
            <person name="Chovatia M."/>
            <person name="Clum A."/>
            <person name="Daum C."/>
            <person name="Haridas S."/>
            <person name="He G."/>
            <person name="LaButti K."/>
            <person name="Lipzen A."/>
            <person name="Mondo S."/>
            <person name="Riley R."/>
            <person name="Salamov A."/>
            <person name="Simmons B.A."/>
            <person name="Magnuson J.K."/>
            <person name="Henrissat B."/>
            <person name="Mortensen U.H."/>
            <person name="Larsen T.O."/>
            <person name="Devries R.P."/>
            <person name="Grigoriev I.V."/>
            <person name="Machida M."/>
            <person name="Baker S.E."/>
            <person name="Andersen M.R."/>
        </authorList>
    </citation>
    <scope>NUCLEOTIDE SEQUENCE [LARGE SCALE GENOMIC DNA]</scope>
    <source>
        <strain evidence="1 2">CBS 151.66</strain>
    </source>
</reference>
<gene>
    <name evidence="1" type="ORF">BDV29DRAFT_170268</name>
</gene>
<keyword evidence="2" id="KW-1185">Reference proteome</keyword>
<evidence type="ECO:0000313" key="1">
    <source>
        <dbReference type="EMBL" id="KAB8076295.1"/>
    </source>
</evidence>
<organism evidence="1 2">
    <name type="scientific">Aspergillus leporis</name>
    <dbReference type="NCBI Taxonomy" id="41062"/>
    <lineage>
        <taxon>Eukaryota</taxon>
        <taxon>Fungi</taxon>
        <taxon>Dikarya</taxon>
        <taxon>Ascomycota</taxon>
        <taxon>Pezizomycotina</taxon>
        <taxon>Eurotiomycetes</taxon>
        <taxon>Eurotiomycetidae</taxon>
        <taxon>Eurotiales</taxon>
        <taxon>Aspergillaceae</taxon>
        <taxon>Aspergillus</taxon>
        <taxon>Aspergillus subgen. Circumdati</taxon>
    </lineage>
</organism>
<accession>A0A5N5X8A6</accession>
<proteinExistence type="predicted"/>
<dbReference type="Proteomes" id="UP000326565">
    <property type="component" value="Unassembled WGS sequence"/>
</dbReference>
<protein>
    <submittedName>
        <fullName evidence="1">Uncharacterized protein</fullName>
    </submittedName>
</protein>
<dbReference type="AlphaFoldDB" id="A0A5N5X8A6"/>
<sequence length="60" mass="6747">MSVRCLRTDHDIAAVCNFWLQNLLNPDEAISALLMPSYLQAKIPRHGQAPRKAWSLARTG</sequence>